<feature type="compositionally biased region" description="Acidic residues" evidence="1">
    <location>
        <begin position="123"/>
        <end position="137"/>
    </location>
</feature>
<dbReference type="STRING" id="743788.S8G3F3"/>
<gene>
    <name evidence="3" type="ORF">FOMPIDRAFT_110498</name>
</gene>
<dbReference type="AlphaFoldDB" id="S8G3F3"/>
<feature type="compositionally biased region" description="Basic and acidic residues" evidence="1">
    <location>
        <begin position="18"/>
        <end position="43"/>
    </location>
</feature>
<dbReference type="Proteomes" id="UP000015241">
    <property type="component" value="Unassembled WGS sequence"/>
</dbReference>
<evidence type="ECO:0000313" key="4">
    <source>
        <dbReference type="Proteomes" id="UP000015241"/>
    </source>
</evidence>
<organism evidence="3 4">
    <name type="scientific">Fomitopsis schrenkii</name>
    <name type="common">Brown rot fungus</name>
    <dbReference type="NCBI Taxonomy" id="2126942"/>
    <lineage>
        <taxon>Eukaryota</taxon>
        <taxon>Fungi</taxon>
        <taxon>Dikarya</taxon>
        <taxon>Basidiomycota</taxon>
        <taxon>Agaricomycotina</taxon>
        <taxon>Agaricomycetes</taxon>
        <taxon>Polyporales</taxon>
        <taxon>Fomitopsis</taxon>
    </lineage>
</organism>
<feature type="region of interest" description="Disordered" evidence="1">
    <location>
        <begin position="1"/>
        <end position="357"/>
    </location>
</feature>
<evidence type="ECO:0000256" key="1">
    <source>
        <dbReference type="SAM" id="MobiDB-lite"/>
    </source>
</evidence>
<dbReference type="EMBL" id="KE504125">
    <property type="protein sequence ID" value="EPT04810.1"/>
    <property type="molecule type" value="Genomic_DNA"/>
</dbReference>
<proteinExistence type="predicted"/>
<feature type="domain" description="DUF6532" evidence="2">
    <location>
        <begin position="384"/>
        <end position="593"/>
    </location>
</feature>
<keyword evidence="4" id="KW-1185">Reference proteome</keyword>
<dbReference type="InterPro" id="IPR045341">
    <property type="entry name" value="DUF6532"/>
</dbReference>
<dbReference type="OrthoDB" id="2749024at2759"/>
<feature type="compositionally biased region" description="Polar residues" evidence="1">
    <location>
        <begin position="317"/>
        <end position="333"/>
    </location>
</feature>
<protein>
    <recommendedName>
        <fullName evidence="2">DUF6532 domain-containing protein</fullName>
    </recommendedName>
</protein>
<reference evidence="3 4" key="1">
    <citation type="journal article" date="2012" name="Science">
        <title>The Paleozoic origin of enzymatic lignin decomposition reconstructed from 31 fungal genomes.</title>
        <authorList>
            <person name="Floudas D."/>
            <person name="Binder M."/>
            <person name="Riley R."/>
            <person name="Barry K."/>
            <person name="Blanchette R.A."/>
            <person name="Henrissat B."/>
            <person name="Martinez A.T."/>
            <person name="Otillar R."/>
            <person name="Spatafora J.W."/>
            <person name="Yadav J.S."/>
            <person name="Aerts A."/>
            <person name="Benoit I."/>
            <person name="Boyd A."/>
            <person name="Carlson A."/>
            <person name="Copeland A."/>
            <person name="Coutinho P.M."/>
            <person name="de Vries R.P."/>
            <person name="Ferreira P."/>
            <person name="Findley K."/>
            <person name="Foster B."/>
            <person name="Gaskell J."/>
            <person name="Glotzer D."/>
            <person name="Gorecki P."/>
            <person name="Heitman J."/>
            <person name="Hesse C."/>
            <person name="Hori C."/>
            <person name="Igarashi K."/>
            <person name="Jurgens J.A."/>
            <person name="Kallen N."/>
            <person name="Kersten P."/>
            <person name="Kohler A."/>
            <person name="Kuees U."/>
            <person name="Kumar T.K.A."/>
            <person name="Kuo A."/>
            <person name="LaButti K."/>
            <person name="Larrondo L.F."/>
            <person name="Lindquist E."/>
            <person name="Ling A."/>
            <person name="Lombard V."/>
            <person name="Lucas S."/>
            <person name="Lundell T."/>
            <person name="Martin R."/>
            <person name="McLaughlin D.J."/>
            <person name="Morgenstern I."/>
            <person name="Morin E."/>
            <person name="Murat C."/>
            <person name="Nagy L.G."/>
            <person name="Nolan M."/>
            <person name="Ohm R.A."/>
            <person name="Patyshakuliyeva A."/>
            <person name="Rokas A."/>
            <person name="Ruiz-Duenas F.J."/>
            <person name="Sabat G."/>
            <person name="Salamov A."/>
            <person name="Samejima M."/>
            <person name="Schmutz J."/>
            <person name="Slot J.C."/>
            <person name="St John F."/>
            <person name="Stenlid J."/>
            <person name="Sun H."/>
            <person name="Sun S."/>
            <person name="Syed K."/>
            <person name="Tsang A."/>
            <person name="Wiebenga A."/>
            <person name="Young D."/>
            <person name="Pisabarro A."/>
            <person name="Eastwood D.C."/>
            <person name="Martin F."/>
            <person name="Cullen D."/>
            <person name="Grigoriev I.V."/>
            <person name="Hibbett D.S."/>
        </authorList>
    </citation>
    <scope>NUCLEOTIDE SEQUENCE</scope>
    <source>
        <strain evidence="4">FP-58527</strain>
    </source>
</reference>
<sequence>MPRIVVQSEPSSPPPASQDRHITAGKRKSEQCREDQHSDEEPVTRYMPPRKARKKALDMQMLAASQDPKGASRNRNSLPGGNLKALHAVAGEIDDDAAWKDDEDIGDLDDEEPAGIDRGVLNVEDEIEDVDEDDDELAGMSPEQLAQVLENEKPVWAEPRKSRHVATGSDGSTPSPPSPPPPPSPPLRFTHRPHRNTDASRASARVPAMQFGASDDEAHPMRHRGTTPPVSERTPDRSQAGKVRPRFAMQDRQGGRHSRAKDRARVNARVTSLEARPPQSGKRGQPARTGQKSRRQAAYEQEQPTWQSSDDEDGLAQMTQTSRRRSQPATTVSRCHRAMPSDETPSQLDDAQWPPSTRLVLPQGRNPLSLTAQNSQIKDVLHDAIKRVEHHLAFIHAFPELKAKTQFLRQHIYDCAKARGYREIADRARHDVQYVKWMASIPNQRMANIRSAIRQTIASQIVVNYGLDRSNPDRTVERVRKLLRDKQYIFPGDVDRQLDYSKPYEHPLIVEAISEGFFKNADSIGNICADELVSSMPDEFPDERELPACMVAAAATSVHASLREWDSGVRTQIKFSSMTYANTFDEHMEILEDVRTSHPVNYHQMMSKLLRLIRTPKTQSHEASVNNTLRLIKFA</sequence>
<dbReference type="Pfam" id="PF20149">
    <property type="entry name" value="DUF6532"/>
    <property type="match status" value="1"/>
</dbReference>
<accession>S8G3F3</accession>
<feature type="compositionally biased region" description="Acidic residues" evidence="1">
    <location>
        <begin position="92"/>
        <end position="114"/>
    </location>
</feature>
<feature type="compositionally biased region" description="Pro residues" evidence="1">
    <location>
        <begin position="174"/>
        <end position="186"/>
    </location>
</feature>
<dbReference type="HOGENOM" id="CLU_430851_0_0_1"/>
<evidence type="ECO:0000259" key="2">
    <source>
        <dbReference type="Pfam" id="PF20149"/>
    </source>
</evidence>
<feature type="compositionally biased region" description="Basic and acidic residues" evidence="1">
    <location>
        <begin position="150"/>
        <end position="160"/>
    </location>
</feature>
<evidence type="ECO:0000313" key="3">
    <source>
        <dbReference type="EMBL" id="EPT04810.1"/>
    </source>
</evidence>
<name>S8G3F3_FOMSC</name>
<dbReference type="eggNOG" id="ENOG502SUXQ">
    <property type="taxonomic scope" value="Eukaryota"/>
</dbReference>
<dbReference type="InParanoid" id="S8G3F3"/>